<evidence type="ECO:0000313" key="4">
    <source>
        <dbReference type="EMBL" id="BCS21945.1"/>
    </source>
</evidence>
<dbReference type="InterPro" id="IPR012338">
    <property type="entry name" value="Beta-lactam/transpept-like"/>
</dbReference>
<evidence type="ECO:0000313" key="5">
    <source>
        <dbReference type="Proteomes" id="UP000654913"/>
    </source>
</evidence>
<dbReference type="RefSeq" id="XP_041554139.1">
    <property type="nucleotide sequence ID" value="XM_041701233.1"/>
</dbReference>
<keyword evidence="2" id="KW-0378">Hydrolase</keyword>
<dbReference type="PANTHER" id="PTHR43283:SF17">
    <property type="entry name" value="(LOVD), PUTATIVE (AFU_ORTHOLOGUE AFUA_5G00920)-RELATED"/>
    <property type="match status" value="1"/>
</dbReference>
<reference evidence="4" key="1">
    <citation type="submission" date="2021-01" db="EMBL/GenBank/DDBJ databases">
        <authorList>
            <consortium name="Aspergillus puulaauensis MK2 genome sequencing consortium"/>
            <person name="Kazuki M."/>
            <person name="Futagami T."/>
        </authorList>
    </citation>
    <scope>NUCLEOTIDE SEQUENCE</scope>
    <source>
        <strain evidence="4">MK2</strain>
    </source>
</reference>
<dbReference type="KEGG" id="apuu:APUU_30170A"/>
<dbReference type="EMBL" id="AP024445">
    <property type="protein sequence ID" value="BCS21945.1"/>
    <property type="molecule type" value="Genomic_DNA"/>
</dbReference>
<comment type="similarity">
    <text evidence="1">Belongs to the class-A beta-lactamase family.</text>
</comment>
<evidence type="ECO:0000256" key="1">
    <source>
        <dbReference type="ARBA" id="ARBA00009009"/>
    </source>
</evidence>
<dbReference type="InterPro" id="IPR050789">
    <property type="entry name" value="Diverse_Enzym_Activities"/>
</dbReference>
<evidence type="ECO:0000256" key="2">
    <source>
        <dbReference type="ARBA" id="ARBA00022801"/>
    </source>
</evidence>
<proteinExistence type="inferred from homology"/>
<dbReference type="Gene3D" id="3.40.710.10">
    <property type="entry name" value="DD-peptidase/beta-lactamase superfamily"/>
    <property type="match status" value="1"/>
</dbReference>
<dbReference type="PANTHER" id="PTHR43283">
    <property type="entry name" value="BETA-LACTAMASE-RELATED"/>
    <property type="match status" value="1"/>
</dbReference>
<protein>
    <recommendedName>
        <fullName evidence="3">Beta-lactamase-related domain-containing protein</fullName>
    </recommendedName>
</protein>
<dbReference type="SUPFAM" id="SSF56601">
    <property type="entry name" value="beta-lactamase/transpeptidase-like"/>
    <property type="match status" value="1"/>
</dbReference>
<name>A0A7R7XIG6_9EURO</name>
<dbReference type="Pfam" id="PF00144">
    <property type="entry name" value="Beta-lactamase"/>
    <property type="match status" value="1"/>
</dbReference>
<keyword evidence="5" id="KW-1185">Reference proteome</keyword>
<dbReference type="Proteomes" id="UP000654913">
    <property type="component" value="Chromosome 3"/>
</dbReference>
<evidence type="ECO:0000259" key="3">
    <source>
        <dbReference type="Pfam" id="PF00144"/>
    </source>
</evidence>
<dbReference type="OrthoDB" id="428260at2759"/>
<feature type="domain" description="Beta-lactamase-related" evidence="3">
    <location>
        <begin position="16"/>
        <end position="388"/>
    </location>
</feature>
<dbReference type="InterPro" id="IPR001466">
    <property type="entry name" value="Beta-lactam-related"/>
</dbReference>
<dbReference type="GO" id="GO:0016787">
    <property type="term" value="F:hydrolase activity"/>
    <property type="evidence" value="ECO:0007669"/>
    <property type="project" value="UniProtKB-KW"/>
</dbReference>
<dbReference type="GeneID" id="64971950"/>
<reference evidence="4" key="2">
    <citation type="submission" date="2021-02" db="EMBL/GenBank/DDBJ databases">
        <title>Aspergillus puulaauensis MK2 genome sequence.</title>
        <authorList>
            <person name="Futagami T."/>
            <person name="Mori K."/>
            <person name="Kadooka C."/>
            <person name="Tanaka T."/>
        </authorList>
    </citation>
    <scope>NUCLEOTIDE SEQUENCE</scope>
    <source>
        <strain evidence="4">MK2</strain>
    </source>
</reference>
<dbReference type="AlphaFoldDB" id="A0A7R7XIG6"/>
<organism evidence="4 5">
    <name type="scientific">Aspergillus puulaauensis</name>
    <dbReference type="NCBI Taxonomy" id="1220207"/>
    <lineage>
        <taxon>Eukaryota</taxon>
        <taxon>Fungi</taxon>
        <taxon>Dikarya</taxon>
        <taxon>Ascomycota</taxon>
        <taxon>Pezizomycotina</taxon>
        <taxon>Eurotiomycetes</taxon>
        <taxon>Eurotiomycetidae</taxon>
        <taxon>Eurotiales</taxon>
        <taxon>Aspergillaceae</taxon>
        <taxon>Aspergillus</taxon>
    </lineage>
</organism>
<sequence length="405" mass="44961">MALYNSDCRNPLEDLEKAFDTSLEDGTWPGVVVAATNKSGSFHYAKAFGNDDGTSDGRPLAMSSIMALASMSKLLTSIAALQLVEKRIVDLETDVSSLLPKLASQGVLCDWDAAGQPCIQPRKNPITLRSLLTHSSGAGYDMSNPNLARFTAYKGRNVNSGTTVDERFGYPLTFEPDTAWEYGTGIDWVGQLVERLTGQTLEAYMQRHIWEPLGIEKMSFWPARLSGGDRKVRISVRDEASGRFTALKQLFLTEGVTDCFGGQGIHASMEEFLKVIHSILSDDGKLLTSESIAMMFQSQLLPASRDSLQRHIKECDPQSSFIGIFDNNRLYDWGLGGMLAMENEPFGPQAKTLFWSGKPNLFWFIDRESDICGVLGTQFLPPGDRKVARMIEVFQTKIYEARCNF</sequence>
<gene>
    <name evidence="4" type="ORF">APUU_30170A</name>
</gene>
<accession>A0A7R7XIG6</accession>